<organism evidence="1 2">
    <name type="scientific">Armillaria ostoyae</name>
    <name type="common">Armillaria root rot fungus</name>
    <dbReference type="NCBI Taxonomy" id="47428"/>
    <lineage>
        <taxon>Eukaryota</taxon>
        <taxon>Fungi</taxon>
        <taxon>Dikarya</taxon>
        <taxon>Basidiomycota</taxon>
        <taxon>Agaricomycotina</taxon>
        <taxon>Agaricomycetes</taxon>
        <taxon>Agaricomycetidae</taxon>
        <taxon>Agaricales</taxon>
        <taxon>Marasmiineae</taxon>
        <taxon>Physalacriaceae</taxon>
        <taxon>Armillaria</taxon>
    </lineage>
</organism>
<protein>
    <submittedName>
        <fullName evidence="1">Uncharacterized protein</fullName>
    </submittedName>
</protein>
<evidence type="ECO:0000313" key="1">
    <source>
        <dbReference type="EMBL" id="SJL01351.1"/>
    </source>
</evidence>
<accession>A0A284QY00</accession>
<dbReference type="AlphaFoldDB" id="A0A284QY00"/>
<gene>
    <name evidence="1" type="ORF">ARMOST_04671</name>
</gene>
<proteinExistence type="predicted"/>
<dbReference type="EMBL" id="FUEG01000003">
    <property type="protein sequence ID" value="SJL01351.1"/>
    <property type="molecule type" value="Genomic_DNA"/>
</dbReference>
<keyword evidence="2" id="KW-1185">Reference proteome</keyword>
<dbReference type="Proteomes" id="UP000219338">
    <property type="component" value="Unassembled WGS sequence"/>
</dbReference>
<reference evidence="2" key="1">
    <citation type="journal article" date="2017" name="Nat. Ecol. Evol.">
        <title>Genome expansion and lineage-specific genetic innovations in the forest pathogenic fungi Armillaria.</title>
        <authorList>
            <person name="Sipos G."/>
            <person name="Prasanna A.N."/>
            <person name="Walter M.C."/>
            <person name="O'Connor E."/>
            <person name="Balint B."/>
            <person name="Krizsan K."/>
            <person name="Kiss B."/>
            <person name="Hess J."/>
            <person name="Varga T."/>
            <person name="Slot J."/>
            <person name="Riley R."/>
            <person name="Boka B."/>
            <person name="Rigling D."/>
            <person name="Barry K."/>
            <person name="Lee J."/>
            <person name="Mihaltcheva S."/>
            <person name="LaButti K."/>
            <person name="Lipzen A."/>
            <person name="Waldron R."/>
            <person name="Moloney N.M."/>
            <person name="Sperisen C."/>
            <person name="Kredics L."/>
            <person name="Vagvoelgyi C."/>
            <person name="Patrignani A."/>
            <person name="Fitzpatrick D."/>
            <person name="Nagy I."/>
            <person name="Doyle S."/>
            <person name="Anderson J.B."/>
            <person name="Grigoriev I.V."/>
            <person name="Gueldener U."/>
            <person name="Muensterkoetter M."/>
            <person name="Nagy L.G."/>
        </authorList>
    </citation>
    <scope>NUCLEOTIDE SEQUENCE [LARGE SCALE GENOMIC DNA]</scope>
    <source>
        <strain evidence="2">C18/9</strain>
    </source>
</reference>
<sequence>MTLLPAFGDSNQALRSNYNEQI</sequence>
<name>A0A284QY00_ARMOS</name>
<evidence type="ECO:0000313" key="2">
    <source>
        <dbReference type="Proteomes" id="UP000219338"/>
    </source>
</evidence>